<evidence type="ECO:0000313" key="3">
    <source>
        <dbReference type="Proteomes" id="UP001189429"/>
    </source>
</evidence>
<gene>
    <name evidence="2" type="ORF">PCOR1329_LOCUS67001</name>
</gene>
<keyword evidence="3" id="KW-1185">Reference proteome</keyword>
<feature type="region of interest" description="Disordered" evidence="1">
    <location>
        <begin position="47"/>
        <end position="69"/>
    </location>
</feature>
<organism evidence="2 3">
    <name type="scientific">Prorocentrum cordatum</name>
    <dbReference type="NCBI Taxonomy" id="2364126"/>
    <lineage>
        <taxon>Eukaryota</taxon>
        <taxon>Sar</taxon>
        <taxon>Alveolata</taxon>
        <taxon>Dinophyceae</taxon>
        <taxon>Prorocentrales</taxon>
        <taxon>Prorocentraceae</taxon>
        <taxon>Prorocentrum</taxon>
    </lineage>
</organism>
<dbReference type="Proteomes" id="UP001189429">
    <property type="component" value="Unassembled WGS sequence"/>
</dbReference>
<proteinExistence type="predicted"/>
<feature type="region of interest" description="Disordered" evidence="1">
    <location>
        <begin position="1"/>
        <end position="26"/>
    </location>
</feature>
<dbReference type="EMBL" id="CAUYUJ010018660">
    <property type="protein sequence ID" value="CAK0885371.1"/>
    <property type="molecule type" value="Genomic_DNA"/>
</dbReference>
<reference evidence="2" key="1">
    <citation type="submission" date="2023-10" db="EMBL/GenBank/DDBJ databases">
        <authorList>
            <person name="Chen Y."/>
            <person name="Shah S."/>
            <person name="Dougan E. K."/>
            <person name="Thang M."/>
            <person name="Chan C."/>
        </authorList>
    </citation>
    <scope>NUCLEOTIDE SEQUENCE [LARGE SCALE GENOMIC DNA]</scope>
</reference>
<protein>
    <submittedName>
        <fullName evidence="2">Uncharacterized protein</fullName>
    </submittedName>
</protein>
<name>A0ABN9WG13_9DINO</name>
<evidence type="ECO:0000256" key="1">
    <source>
        <dbReference type="SAM" id="MobiDB-lite"/>
    </source>
</evidence>
<evidence type="ECO:0000313" key="2">
    <source>
        <dbReference type="EMBL" id="CAK0885371.1"/>
    </source>
</evidence>
<comment type="caution">
    <text evidence="2">The sequence shown here is derived from an EMBL/GenBank/DDBJ whole genome shotgun (WGS) entry which is preliminary data.</text>
</comment>
<accession>A0ABN9WG13</accession>
<feature type="compositionally biased region" description="Low complexity" evidence="1">
    <location>
        <begin position="57"/>
        <end position="69"/>
    </location>
</feature>
<sequence length="69" mass="7624">MAQDAQKEAEERLAEARKLAAKAQREQRGLLDAAFTERRGGRWRLSGYRGRVTSERSSSFSSSFGSSSG</sequence>